<evidence type="ECO:0000313" key="2">
    <source>
        <dbReference type="Proteomes" id="UP000735302"/>
    </source>
</evidence>
<dbReference type="AlphaFoldDB" id="A0AAV4AGI3"/>
<dbReference type="EMBL" id="BLXT01003755">
    <property type="protein sequence ID" value="GFO05898.1"/>
    <property type="molecule type" value="Genomic_DNA"/>
</dbReference>
<dbReference type="Proteomes" id="UP000735302">
    <property type="component" value="Unassembled WGS sequence"/>
</dbReference>
<comment type="caution">
    <text evidence="1">The sequence shown here is derived from an EMBL/GenBank/DDBJ whole genome shotgun (WGS) entry which is preliminary data.</text>
</comment>
<gene>
    <name evidence="1" type="ORF">PoB_003240300</name>
</gene>
<protein>
    <submittedName>
        <fullName evidence="1">Uncharacterized protein</fullName>
    </submittedName>
</protein>
<reference evidence="1 2" key="1">
    <citation type="journal article" date="2021" name="Elife">
        <title>Chloroplast acquisition without the gene transfer in kleptoplastic sea slugs, Plakobranchus ocellatus.</title>
        <authorList>
            <person name="Maeda T."/>
            <person name="Takahashi S."/>
            <person name="Yoshida T."/>
            <person name="Shimamura S."/>
            <person name="Takaki Y."/>
            <person name="Nagai Y."/>
            <person name="Toyoda A."/>
            <person name="Suzuki Y."/>
            <person name="Arimoto A."/>
            <person name="Ishii H."/>
            <person name="Satoh N."/>
            <person name="Nishiyama T."/>
            <person name="Hasebe M."/>
            <person name="Maruyama T."/>
            <person name="Minagawa J."/>
            <person name="Obokata J."/>
            <person name="Shigenobu S."/>
        </authorList>
    </citation>
    <scope>NUCLEOTIDE SEQUENCE [LARGE SCALE GENOMIC DNA]</scope>
</reference>
<proteinExistence type="predicted"/>
<organism evidence="1 2">
    <name type="scientific">Plakobranchus ocellatus</name>
    <dbReference type="NCBI Taxonomy" id="259542"/>
    <lineage>
        <taxon>Eukaryota</taxon>
        <taxon>Metazoa</taxon>
        <taxon>Spiralia</taxon>
        <taxon>Lophotrochozoa</taxon>
        <taxon>Mollusca</taxon>
        <taxon>Gastropoda</taxon>
        <taxon>Heterobranchia</taxon>
        <taxon>Euthyneura</taxon>
        <taxon>Panpulmonata</taxon>
        <taxon>Sacoglossa</taxon>
        <taxon>Placobranchoidea</taxon>
        <taxon>Plakobranchidae</taxon>
        <taxon>Plakobranchus</taxon>
    </lineage>
</organism>
<evidence type="ECO:0000313" key="1">
    <source>
        <dbReference type="EMBL" id="GFO05898.1"/>
    </source>
</evidence>
<accession>A0AAV4AGI3</accession>
<name>A0AAV4AGI3_9GAST</name>
<keyword evidence="2" id="KW-1185">Reference proteome</keyword>
<sequence length="97" mass="11073">MEGYVFALMANSGTDPELEAEDELEEARKKEFELRYLVKLDENEKEPEARSSANQLVEKMDALIMGEERLIGEPLGYGWKCFVSESAASDNIHFHFV</sequence>